<sequence>KHIVEVDCIQTQLHCSLASVSTGIRDQGDQSTRINKLTSQLQSLEERPAPYTKAGLSIADVMGIATLDQVTNSRRQSLENELTELLSQCETHHSGGYLSNELKGLRSKAQRHDTMSPTDSTGRNSQDAFPYVVWTEARQEWFEQLKRLRQLLHRPWRLELSSNVAEDLDLAGLKYPEPEKVDENLLEKRMLQLQNYQKSCRILGGQEYDILLQRSMPIRSNCTADGSMLMDEYLQVNALELGTRVMRSEFEVLRLLQAQAEEEHTRLVCEQIGPFVDDEKNLNCLEDVEVCYGVAQFWLRLTHQWIRDSQVILDKTDAISNTINTSEKSASDDTYQLISTENSIALWTDGAEKLERCVSVGHEMLLSSIIRILLLSQVTTVASYYNELVESEKCAFDNKKFCEKLRARASKLSRLEETIGSLKGLHSRRPRSLSNLSTLDESHRIQSIGLSCRRTASWSNVVDNFTSSPSFDLFDFCHSSAPTNGVETEIDPVWVSTLCTIPRSAESEDPDTSEISVSSAMARLTTVRKKFCQTIGSRFAKIQTNTKVVGLQKLGKLLEKLETASSMDALHGPPSSDVECHLAATLNSLSDAIEQTTTWFAEITSLNSSGNSLLLLREPVAREKDLVIPSEIRIAHGEETDIAESSSTIVQTQNTHLCQLNSLRKDLSDLAVEMQSSISCPTLLRQSSMNTLTKESRDDTEERTHPYNWNRGDQDSSSRYLKSRILESRQVTTESFL</sequence>
<feature type="non-terminal residue" evidence="2">
    <location>
        <position position="737"/>
    </location>
</feature>
<evidence type="ECO:0000256" key="1">
    <source>
        <dbReference type="SAM" id="MobiDB-lite"/>
    </source>
</evidence>
<dbReference type="Proteomes" id="UP000243686">
    <property type="component" value="Unassembled WGS sequence"/>
</dbReference>
<accession>A0A1S8X9K0</accession>
<feature type="non-terminal residue" evidence="2">
    <location>
        <position position="1"/>
    </location>
</feature>
<feature type="compositionally biased region" description="Polar residues" evidence="1">
    <location>
        <begin position="115"/>
        <end position="124"/>
    </location>
</feature>
<gene>
    <name evidence="2" type="ORF">X801_00668</name>
</gene>
<name>A0A1S8X9K0_OPIVI</name>
<organism evidence="2 3">
    <name type="scientific">Opisthorchis viverrini</name>
    <name type="common">Southeast Asian liver fluke</name>
    <dbReference type="NCBI Taxonomy" id="6198"/>
    <lineage>
        <taxon>Eukaryota</taxon>
        <taxon>Metazoa</taxon>
        <taxon>Spiralia</taxon>
        <taxon>Lophotrochozoa</taxon>
        <taxon>Platyhelminthes</taxon>
        <taxon>Trematoda</taxon>
        <taxon>Digenea</taxon>
        <taxon>Opisthorchiida</taxon>
        <taxon>Opisthorchiata</taxon>
        <taxon>Opisthorchiidae</taxon>
        <taxon>Opisthorchis</taxon>
    </lineage>
</organism>
<protein>
    <submittedName>
        <fullName evidence="2">Uncharacterized protein</fullName>
    </submittedName>
</protein>
<dbReference type="EMBL" id="KV891548">
    <property type="protein sequence ID" value="OON23420.1"/>
    <property type="molecule type" value="Genomic_DNA"/>
</dbReference>
<dbReference type="AlphaFoldDB" id="A0A1S8X9K0"/>
<proteinExistence type="predicted"/>
<reference evidence="2 3" key="1">
    <citation type="submission" date="2015-03" db="EMBL/GenBank/DDBJ databases">
        <title>Draft genome of the nematode, Opisthorchis viverrini.</title>
        <authorList>
            <person name="Mitreva M."/>
        </authorList>
    </citation>
    <scope>NUCLEOTIDE SEQUENCE [LARGE SCALE GENOMIC DNA]</scope>
    <source>
        <strain evidence="2">Khon Kaen</strain>
    </source>
</reference>
<evidence type="ECO:0000313" key="3">
    <source>
        <dbReference type="Proteomes" id="UP000243686"/>
    </source>
</evidence>
<keyword evidence="3" id="KW-1185">Reference proteome</keyword>
<evidence type="ECO:0000313" key="2">
    <source>
        <dbReference type="EMBL" id="OON23420.1"/>
    </source>
</evidence>
<feature type="compositionally biased region" description="Basic and acidic residues" evidence="1">
    <location>
        <begin position="694"/>
        <end position="705"/>
    </location>
</feature>
<feature type="region of interest" description="Disordered" evidence="1">
    <location>
        <begin position="690"/>
        <end position="716"/>
    </location>
</feature>
<feature type="region of interest" description="Disordered" evidence="1">
    <location>
        <begin position="105"/>
        <end position="124"/>
    </location>
</feature>